<evidence type="ECO:0000313" key="6">
    <source>
        <dbReference type="Proteomes" id="UP000324285"/>
    </source>
</evidence>
<name>A0A5C1NHS0_9GAMM</name>
<reference evidence="5" key="1">
    <citation type="submission" date="2021-02" db="EMBL/GenBank/DDBJ databases">
        <title>Strain Y2R2, a novel species of the genus Halomonas.</title>
        <authorList>
            <person name="Huang H."/>
        </authorList>
    </citation>
    <scope>NUCLEOTIDE SEQUENCE</scope>
    <source>
        <strain evidence="5">Y2R2</strain>
    </source>
</reference>
<keyword evidence="2" id="KW-0378">Hydrolase</keyword>
<dbReference type="GO" id="GO:0005829">
    <property type="term" value="C:cytosol"/>
    <property type="evidence" value="ECO:0007669"/>
    <property type="project" value="TreeGrafter"/>
</dbReference>
<dbReference type="OrthoDB" id="9807498at2"/>
<sequence length="436" mass="48896">MQAPELLSPAGTFKNMTYAFAYGADAVYAGQPRYSLRVRNNDFHLAHLHEGIAYAHERGKQFYVASNIAPHNSKLKTYLDDMAQVIEAGPDALIMSDPGLIMLVRERWPDQVIHLSVQANVVNYQAARFWQRQGISRIILSRELSLDEIAEIRSACPDLEIETFVHGALCIAYSGRCLLSGYLNRRDPNQGTCTNACRWQYRTLPAGEDSSGDLFALVEESTRPGEKMPVFEDEHGTYIMNSRDLRAVQHVARLAEMGVRSLKIEGRTKSHYYVARTAQVYRRAIDDAVAGRPFDMTLMDELENLANRGYTEGFYRRHVHDEYQNYERGHSIGVHQQFVGEVIGHDPSAGMLEVEVKNRFSVGDRMELMLPSGNLRFTLQALENASRGKITVAPGSGHRVRLAVPGLVSDEGQLSFALLMRDLEPAPGAEIAIEVR</sequence>
<dbReference type="PANTHER" id="PTHR30217">
    <property type="entry name" value="PEPTIDASE U32 FAMILY"/>
    <property type="match status" value="1"/>
</dbReference>
<accession>A0A5C1NHS0</accession>
<evidence type="ECO:0000313" key="5">
    <source>
        <dbReference type="EMBL" id="QEM81978.1"/>
    </source>
</evidence>
<dbReference type="KEGG" id="hbh:E4T21_10735"/>
<proteinExistence type="inferred from homology"/>
<comment type="similarity">
    <text evidence="3">Belongs to the peptidase U32 family.</text>
</comment>
<evidence type="ECO:0000256" key="3">
    <source>
        <dbReference type="ARBA" id="ARBA00038374"/>
    </source>
</evidence>
<evidence type="ECO:0000256" key="1">
    <source>
        <dbReference type="ARBA" id="ARBA00022670"/>
    </source>
</evidence>
<keyword evidence="6" id="KW-1185">Reference proteome</keyword>
<dbReference type="RefSeq" id="WP_149284988.1">
    <property type="nucleotide sequence ID" value="NZ_CP038437.2"/>
</dbReference>
<dbReference type="InterPro" id="IPR001539">
    <property type="entry name" value="Peptidase_U32"/>
</dbReference>
<dbReference type="GO" id="GO:0008233">
    <property type="term" value="F:peptidase activity"/>
    <property type="evidence" value="ECO:0007669"/>
    <property type="project" value="UniProtKB-KW"/>
</dbReference>
<dbReference type="AlphaFoldDB" id="A0A5C1NHS0"/>
<dbReference type="PROSITE" id="PS01276">
    <property type="entry name" value="PEPTIDASE_U32"/>
    <property type="match status" value="1"/>
</dbReference>
<evidence type="ECO:0000256" key="2">
    <source>
        <dbReference type="ARBA" id="ARBA00022801"/>
    </source>
</evidence>
<dbReference type="NCBIfam" id="NF011996">
    <property type="entry name" value="PRK15452.1"/>
    <property type="match status" value="1"/>
</dbReference>
<dbReference type="PANTHER" id="PTHR30217:SF6">
    <property type="entry name" value="TRNA HYDROXYLATION PROTEIN P"/>
    <property type="match status" value="1"/>
</dbReference>
<dbReference type="Proteomes" id="UP000324285">
    <property type="component" value="Chromosome"/>
</dbReference>
<gene>
    <name evidence="5" type="primary">yegQ</name>
    <name evidence="5" type="ORF">E4T21_10735</name>
</gene>
<dbReference type="InterPro" id="IPR032525">
    <property type="entry name" value="Peptidase_U32_C"/>
</dbReference>
<protein>
    <submittedName>
        <fullName evidence="5">tRNA 5-hydroxyuridine modification protein YegQ</fullName>
    </submittedName>
</protein>
<dbReference type="Pfam" id="PF16325">
    <property type="entry name" value="Peptidase_U32_C"/>
    <property type="match status" value="1"/>
</dbReference>
<dbReference type="EMBL" id="CP038437">
    <property type="protein sequence ID" value="QEM81978.1"/>
    <property type="molecule type" value="Genomic_DNA"/>
</dbReference>
<keyword evidence="1" id="KW-0645">Protease</keyword>
<dbReference type="InterPro" id="IPR051454">
    <property type="entry name" value="RNA/ubiquinone_mod_enzymes"/>
</dbReference>
<dbReference type="Pfam" id="PF01136">
    <property type="entry name" value="Peptidase_U32"/>
    <property type="match status" value="1"/>
</dbReference>
<dbReference type="Gene3D" id="2.40.30.10">
    <property type="entry name" value="Translation factors"/>
    <property type="match status" value="1"/>
</dbReference>
<evidence type="ECO:0000259" key="4">
    <source>
        <dbReference type="Pfam" id="PF16325"/>
    </source>
</evidence>
<organism evidence="5 6">
    <name type="scientific">Halomonas binhaiensis</name>
    <dbReference type="NCBI Taxonomy" id="2562282"/>
    <lineage>
        <taxon>Bacteria</taxon>
        <taxon>Pseudomonadati</taxon>
        <taxon>Pseudomonadota</taxon>
        <taxon>Gammaproteobacteria</taxon>
        <taxon>Oceanospirillales</taxon>
        <taxon>Halomonadaceae</taxon>
        <taxon>Halomonas</taxon>
    </lineage>
</organism>
<dbReference type="GO" id="GO:0006508">
    <property type="term" value="P:proteolysis"/>
    <property type="evidence" value="ECO:0007669"/>
    <property type="project" value="UniProtKB-KW"/>
</dbReference>
<feature type="domain" description="Peptidase family U32 C-terminal" evidence="4">
    <location>
        <begin position="336"/>
        <end position="405"/>
    </location>
</feature>